<dbReference type="Pfam" id="PF13031">
    <property type="entry name" value="DUF3892"/>
    <property type="match status" value="1"/>
</dbReference>
<protein>
    <submittedName>
        <fullName evidence="1">DUF3892 domain-containing protein</fullName>
    </submittedName>
</protein>
<gene>
    <name evidence="1" type="ORF">MYF79_14270</name>
</gene>
<sequence>MARYYITAIRKSNNGSHISHVLVHSTTGEGRLGKGTVYSKAQIISFMVGHTFQTVTYNYSDGSWRIGADVGKVRVAGVDYLRTDRDSTARDNLGNLLLIDELR</sequence>
<evidence type="ECO:0000313" key="1">
    <source>
        <dbReference type="EMBL" id="UPK72454.1"/>
    </source>
</evidence>
<organism evidence="1 2">
    <name type="scientific">Chitinophaga filiformis</name>
    <name type="common">Myxococcus filiformis</name>
    <name type="synonym">Flexibacter filiformis</name>
    <dbReference type="NCBI Taxonomy" id="104663"/>
    <lineage>
        <taxon>Bacteria</taxon>
        <taxon>Pseudomonadati</taxon>
        <taxon>Bacteroidota</taxon>
        <taxon>Chitinophagia</taxon>
        <taxon>Chitinophagales</taxon>
        <taxon>Chitinophagaceae</taxon>
        <taxon>Chitinophaga</taxon>
    </lineage>
</organism>
<dbReference type="InterPro" id="IPR024997">
    <property type="entry name" value="DUF3892"/>
</dbReference>
<name>A0ABY4I8P3_CHIFI</name>
<accession>A0ABY4I8P3</accession>
<keyword evidence="2" id="KW-1185">Reference proteome</keyword>
<dbReference type="RefSeq" id="WP_247814644.1">
    <property type="nucleotide sequence ID" value="NZ_CP095855.1"/>
</dbReference>
<reference evidence="1 2" key="1">
    <citation type="submission" date="2022-04" db="EMBL/GenBank/DDBJ databases">
        <title>The arsenic-methylating capacity of Chitinophaga filiformis YT5 during chitin decomposition.</title>
        <authorList>
            <person name="Chen G."/>
            <person name="Liang Y."/>
        </authorList>
    </citation>
    <scope>NUCLEOTIDE SEQUENCE [LARGE SCALE GENOMIC DNA]</scope>
    <source>
        <strain evidence="1 2">YT5</strain>
    </source>
</reference>
<dbReference type="EMBL" id="CP095855">
    <property type="protein sequence ID" value="UPK72454.1"/>
    <property type="molecule type" value="Genomic_DNA"/>
</dbReference>
<dbReference type="Proteomes" id="UP000830198">
    <property type="component" value="Chromosome"/>
</dbReference>
<evidence type="ECO:0000313" key="2">
    <source>
        <dbReference type="Proteomes" id="UP000830198"/>
    </source>
</evidence>
<proteinExistence type="predicted"/>